<dbReference type="EMBL" id="JAYMGO010000013">
    <property type="protein sequence ID" value="KAL1262775.1"/>
    <property type="molecule type" value="Genomic_DNA"/>
</dbReference>
<gene>
    <name evidence="2" type="ORF">QQF64_005514</name>
</gene>
<feature type="compositionally biased region" description="Polar residues" evidence="1">
    <location>
        <begin position="1"/>
        <end position="12"/>
    </location>
</feature>
<protein>
    <submittedName>
        <fullName evidence="2">Uncharacterized protein</fullName>
    </submittedName>
</protein>
<accession>A0ABR3MCF4</accession>
<proteinExistence type="predicted"/>
<comment type="caution">
    <text evidence="2">The sequence shown here is derived from an EMBL/GenBank/DDBJ whole genome shotgun (WGS) entry which is preliminary data.</text>
</comment>
<evidence type="ECO:0000313" key="3">
    <source>
        <dbReference type="Proteomes" id="UP001558613"/>
    </source>
</evidence>
<feature type="region of interest" description="Disordered" evidence="1">
    <location>
        <begin position="1"/>
        <end position="59"/>
    </location>
</feature>
<organism evidence="2 3">
    <name type="scientific">Cirrhinus molitorella</name>
    <name type="common">mud carp</name>
    <dbReference type="NCBI Taxonomy" id="172907"/>
    <lineage>
        <taxon>Eukaryota</taxon>
        <taxon>Metazoa</taxon>
        <taxon>Chordata</taxon>
        <taxon>Craniata</taxon>
        <taxon>Vertebrata</taxon>
        <taxon>Euteleostomi</taxon>
        <taxon>Actinopterygii</taxon>
        <taxon>Neopterygii</taxon>
        <taxon>Teleostei</taxon>
        <taxon>Ostariophysi</taxon>
        <taxon>Cypriniformes</taxon>
        <taxon>Cyprinidae</taxon>
        <taxon>Labeoninae</taxon>
        <taxon>Labeonini</taxon>
        <taxon>Cirrhinus</taxon>
    </lineage>
</organism>
<evidence type="ECO:0000256" key="1">
    <source>
        <dbReference type="SAM" id="MobiDB-lite"/>
    </source>
</evidence>
<keyword evidence="3" id="KW-1185">Reference proteome</keyword>
<feature type="compositionally biased region" description="Low complexity" evidence="1">
    <location>
        <begin position="24"/>
        <end position="33"/>
    </location>
</feature>
<sequence>MIARLPNQSANTDAHGCAPEERCSSSSSSSSSSTRDRNGVARSPTPQQRSGARLSEHLRAWPVVFQPPSKMEMTFSSSSLASKPARDHRRRALHMSYQEEKGTVLKGTHDQMRSSCLCSSNCSPSR</sequence>
<dbReference type="Proteomes" id="UP001558613">
    <property type="component" value="Unassembled WGS sequence"/>
</dbReference>
<name>A0ABR3MCF4_9TELE</name>
<evidence type="ECO:0000313" key="2">
    <source>
        <dbReference type="EMBL" id="KAL1262775.1"/>
    </source>
</evidence>
<reference evidence="2 3" key="1">
    <citation type="submission" date="2023-09" db="EMBL/GenBank/DDBJ databases">
        <authorList>
            <person name="Wang M."/>
        </authorList>
    </citation>
    <scope>NUCLEOTIDE SEQUENCE [LARGE SCALE GENOMIC DNA]</scope>
    <source>
        <strain evidence="2">GT-2023</strain>
        <tissue evidence="2">Liver</tissue>
    </source>
</reference>